<dbReference type="EMBL" id="MU118318">
    <property type="protein sequence ID" value="KAF9642932.1"/>
    <property type="molecule type" value="Genomic_DNA"/>
</dbReference>
<name>A0ACB6Z074_THEGA</name>
<accession>A0ACB6Z074</accession>
<reference evidence="1" key="1">
    <citation type="submission" date="2019-10" db="EMBL/GenBank/DDBJ databases">
        <authorList>
            <consortium name="DOE Joint Genome Institute"/>
            <person name="Kuo A."/>
            <person name="Miyauchi S."/>
            <person name="Kiss E."/>
            <person name="Drula E."/>
            <person name="Kohler A."/>
            <person name="Sanchez-Garcia M."/>
            <person name="Andreopoulos B."/>
            <person name="Barry K.W."/>
            <person name="Bonito G."/>
            <person name="Buee M."/>
            <person name="Carver A."/>
            <person name="Chen C."/>
            <person name="Cichocki N."/>
            <person name="Clum A."/>
            <person name="Culley D."/>
            <person name="Crous P.W."/>
            <person name="Fauchery L."/>
            <person name="Girlanda M."/>
            <person name="Hayes R."/>
            <person name="Keri Z."/>
            <person name="Labutti K."/>
            <person name="Lipzen A."/>
            <person name="Lombard V."/>
            <person name="Magnuson J."/>
            <person name="Maillard F."/>
            <person name="Morin E."/>
            <person name="Murat C."/>
            <person name="Nolan M."/>
            <person name="Ohm R."/>
            <person name="Pangilinan J."/>
            <person name="Pereira M."/>
            <person name="Perotto S."/>
            <person name="Peter M."/>
            <person name="Riley R."/>
            <person name="Sitrit Y."/>
            <person name="Stielow B."/>
            <person name="Szollosi G."/>
            <person name="Zifcakova L."/>
            <person name="Stursova M."/>
            <person name="Spatafora J.W."/>
            <person name="Tedersoo L."/>
            <person name="Vaario L.-M."/>
            <person name="Yamada A."/>
            <person name="Yan M."/>
            <person name="Wang P."/>
            <person name="Xu J."/>
            <person name="Bruns T."/>
            <person name="Baldrian P."/>
            <person name="Vilgalys R."/>
            <person name="Henrissat B."/>
            <person name="Grigoriev I.V."/>
            <person name="Hibbett D."/>
            <person name="Nagy L.G."/>
            <person name="Martin F.M."/>
        </authorList>
    </citation>
    <scope>NUCLEOTIDE SEQUENCE</scope>
    <source>
        <strain evidence="1">P2</strain>
    </source>
</reference>
<comment type="caution">
    <text evidence="1">The sequence shown here is derived from an EMBL/GenBank/DDBJ whole genome shotgun (WGS) entry which is preliminary data.</text>
</comment>
<protein>
    <submittedName>
        <fullName evidence="1">Uncharacterized protein</fullName>
    </submittedName>
</protein>
<keyword evidence="2" id="KW-1185">Reference proteome</keyword>
<organism evidence="1 2">
    <name type="scientific">Thelephora ganbajun</name>
    <name type="common">Ganba fungus</name>
    <dbReference type="NCBI Taxonomy" id="370292"/>
    <lineage>
        <taxon>Eukaryota</taxon>
        <taxon>Fungi</taxon>
        <taxon>Dikarya</taxon>
        <taxon>Basidiomycota</taxon>
        <taxon>Agaricomycotina</taxon>
        <taxon>Agaricomycetes</taxon>
        <taxon>Thelephorales</taxon>
        <taxon>Thelephoraceae</taxon>
        <taxon>Thelephora</taxon>
    </lineage>
</organism>
<evidence type="ECO:0000313" key="1">
    <source>
        <dbReference type="EMBL" id="KAF9642932.1"/>
    </source>
</evidence>
<proteinExistence type="predicted"/>
<reference evidence="1" key="2">
    <citation type="journal article" date="2020" name="Nat. Commun.">
        <title>Large-scale genome sequencing of mycorrhizal fungi provides insights into the early evolution of symbiotic traits.</title>
        <authorList>
            <person name="Miyauchi S."/>
            <person name="Kiss E."/>
            <person name="Kuo A."/>
            <person name="Drula E."/>
            <person name="Kohler A."/>
            <person name="Sanchez-Garcia M."/>
            <person name="Morin E."/>
            <person name="Andreopoulos B."/>
            <person name="Barry K.W."/>
            <person name="Bonito G."/>
            <person name="Buee M."/>
            <person name="Carver A."/>
            <person name="Chen C."/>
            <person name="Cichocki N."/>
            <person name="Clum A."/>
            <person name="Culley D."/>
            <person name="Crous P.W."/>
            <person name="Fauchery L."/>
            <person name="Girlanda M."/>
            <person name="Hayes R.D."/>
            <person name="Keri Z."/>
            <person name="LaButti K."/>
            <person name="Lipzen A."/>
            <person name="Lombard V."/>
            <person name="Magnuson J."/>
            <person name="Maillard F."/>
            <person name="Murat C."/>
            <person name="Nolan M."/>
            <person name="Ohm R.A."/>
            <person name="Pangilinan J."/>
            <person name="Pereira M.F."/>
            <person name="Perotto S."/>
            <person name="Peter M."/>
            <person name="Pfister S."/>
            <person name="Riley R."/>
            <person name="Sitrit Y."/>
            <person name="Stielow J.B."/>
            <person name="Szollosi G."/>
            <person name="Zifcakova L."/>
            <person name="Stursova M."/>
            <person name="Spatafora J.W."/>
            <person name="Tedersoo L."/>
            <person name="Vaario L.M."/>
            <person name="Yamada A."/>
            <person name="Yan M."/>
            <person name="Wang P."/>
            <person name="Xu J."/>
            <person name="Bruns T."/>
            <person name="Baldrian P."/>
            <person name="Vilgalys R."/>
            <person name="Dunand C."/>
            <person name="Henrissat B."/>
            <person name="Grigoriev I.V."/>
            <person name="Hibbett D."/>
            <person name="Nagy L.G."/>
            <person name="Martin F.M."/>
        </authorList>
    </citation>
    <scope>NUCLEOTIDE SEQUENCE</scope>
    <source>
        <strain evidence="1">P2</strain>
    </source>
</reference>
<sequence length="216" mass="24859">MSLYAFLNKFLVHRVAKPKISRLTTLLHYSKLGVHLTREKQEALLKGGASNSVVHPFFVYQACSYGMFYAENFIRTPGALHIQAKYAQLAWEELAKIQKGSDDRLKAQAMLSICSCCIVFRWVDFARQYIQKACRIVDSTSLRFIPRYGQPPEYSEEVRERSTVLSQVIYFENYLFLTCGGSEPTLTARIEREFRHELQVGGWSTCMLTHQLTNPT</sequence>
<evidence type="ECO:0000313" key="2">
    <source>
        <dbReference type="Proteomes" id="UP000886501"/>
    </source>
</evidence>
<gene>
    <name evidence="1" type="ORF">BDM02DRAFT_1798648</name>
</gene>
<dbReference type="Proteomes" id="UP000886501">
    <property type="component" value="Unassembled WGS sequence"/>
</dbReference>